<evidence type="ECO:0000256" key="7">
    <source>
        <dbReference type="ARBA" id="ARBA00019046"/>
    </source>
</evidence>
<dbReference type="EC" id="1.3.3.15" evidence="6 12"/>
<dbReference type="RefSeq" id="WP_331217873.1">
    <property type="nucleotide sequence ID" value="NZ_JAZGQK010000033.1"/>
</dbReference>
<dbReference type="EMBL" id="JAZGQK010000033">
    <property type="protein sequence ID" value="MEE6262935.1"/>
    <property type="molecule type" value="Genomic_DNA"/>
</dbReference>
<keyword evidence="15" id="KW-1185">Reference proteome</keyword>
<keyword evidence="10 12" id="KW-0560">Oxidoreductase</keyword>
<reference evidence="14 15" key="1">
    <citation type="submission" date="2024-01" db="EMBL/GenBank/DDBJ databases">
        <title>Genome insights into Plantactinospora sonchi sp. nov.</title>
        <authorList>
            <person name="Wang L."/>
        </authorList>
    </citation>
    <scope>NUCLEOTIDE SEQUENCE [LARGE SCALE GENOMIC DNA]</scope>
    <source>
        <strain evidence="14 15">NEAU-QY2</strain>
    </source>
</reference>
<comment type="caution">
    <text evidence="14">The sequence shown here is derived from an EMBL/GenBank/DDBJ whole genome shotgun (WGS) entry which is preliminary data.</text>
</comment>
<dbReference type="NCBIfam" id="TIGR00562">
    <property type="entry name" value="proto_IX_ox"/>
    <property type="match status" value="1"/>
</dbReference>
<evidence type="ECO:0000259" key="13">
    <source>
        <dbReference type="Pfam" id="PF01593"/>
    </source>
</evidence>
<proteinExistence type="inferred from homology"/>
<evidence type="ECO:0000256" key="1">
    <source>
        <dbReference type="ARBA" id="ARBA00001755"/>
    </source>
</evidence>
<comment type="similarity">
    <text evidence="5 12">Belongs to the protoporphyrinogen/coproporphyrinogen oxidase family. Coproporphyrinogen III oxidase subfamily.</text>
</comment>
<dbReference type="InterPro" id="IPR050464">
    <property type="entry name" value="Zeta_carotene_desat/Oxidored"/>
</dbReference>
<dbReference type="Proteomes" id="UP001332243">
    <property type="component" value="Unassembled WGS sequence"/>
</dbReference>
<comment type="subcellular location">
    <subcellularLocation>
        <location evidence="12">Cytoplasm</location>
    </subcellularLocation>
</comment>
<comment type="pathway">
    <text evidence="4 12">Porphyrin-containing compound metabolism; protoheme biosynthesis.</text>
</comment>
<dbReference type="PANTHER" id="PTHR42923">
    <property type="entry name" value="PROTOPORPHYRINOGEN OXIDASE"/>
    <property type="match status" value="1"/>
</dbReference>
<accession>A0ABU7S2A2</accession>
<comment type="function">
    <text evidence="3 12">Involved in coproporphyrin-dependent heme b biosynthesis. Catalyzes the oxidation of coproporphyrinogen III to coproporphyrin III.</text>
</comment>
<keyword evidence="8 12" id="KW-0285">Flavoprotein</keyword>
<evidence type="ECO:0000256" key="2">
    <source>
        <dbReference type="ARBA" id="ARBA00001974"/>
    </source>
</evidence>
<feature type="domain" description="Amine oxidase" evidence="13">
    <location>
        <begin position="15"/>
        <end position="472"/>
    </location>
</feature>
<evidence type="ECO:0000256" key="6">
    <source>
        <dbReference type="ARBA" id="ARBA00012402"/>
    </source>
</evidence>
<dbReference type="InterPro" id="IPR002937">
    <property type="entry name" value="Amino_oxidase"/>
</dbReference>
<evidence type="ECO:0000313" key="14">
    <source>
        <dbReference type="EMBL" id="MEE6262935.1"/>
    </source>
</evidence>
<evidence type="ECO:0000256" key="10">
    <source>
        <dbReference type="ARBA" id="ARBA00023002"/>
    </source>
</evidence>
<evidence type="ECO:0000256" key="3">
    <source>
        <dbReference type="ARBA" id="ARBA00002185"/>
    </source>
</evidence>
<name>A0ABU7S2A2_9ACTN</name>
<dbReference type="InterPro" id="IPR036188">
    <property type="entry name" value="FAD/NAD-bd_sf"/>
</dbReference>
<dbReference type="PANTHER" id="PTHR42923:SF3">
    <property type="entry name" value="PROTOPORPHYRINOGEN OXIDASE"/>
    <property type="match status" value="1"/>
</dbReference>
<dbReference type="InterPro" id="IPR004572">
    <property type="entry name" value="Protoporphyrinogen_oxidase"/>
</dbReference>
<organism evidence="14 15">
    <name type="scientific">Plantactinospora sonchi</name>
    <dbReference type="NCBI Taxonomy" id="1544735"/>
    <lineage>
        <taxon>Bacteria</taxon>
        <taxon>Bacillati</taxon>
        <taxon>Actinomycetota</taxon>
        <taxon>Actinomycetes</taxon>
        <taxon>Micromonosporales</taxon>
        <taxon>Micromonosporaceae</taxon>
        <taxon>Plantactinospora</taxon>
    </lineage>
</organism>
<dbReference type="GO" id="GO:0004729">
    <property type="term" value="F:oxygen-dependent protoporphyrinogen oxidase activity"/>
    <property type="evidence" value="ECO:0007669"/>
    <property type="project" value="UniProtKB-EC"/>
</dbReference>
<evidence type="ECO:0000256" key="4">
    <source>
        <dbReference type="ARBA" id="ARBA00004744"/>
    </source>
</evidence>
<keyword evidence="12" id="KW-0963">Cytoplasm</keyword>
<evidence type="ECO:0000256" key="11">
    <source>
        <dbReference type="ARBA" id="ARBA00023133"/>
    </source>
</evidence>
<comment type="catalytic activity">
    <reaction evidence="1">
        <text>coproporphyrinogen III + 3 O2 = coproporphyrin III + 3 H2O2</text>
        <dbReference type="Rhea" id="RHEA:43436"/>
        <dbReference type="ChEBI" id="CHEBI:15379"/>
        <dbReference type="ChEBI" id="CHEBI:16240"/>
        <dbReference type="ChEBI" id="CHEBI:57309"/>
        <dbReference type="ChEBI" id="CHEBI:131725"/>
        <dbReference type="EC" id="1.3.3.15"/>
    </reaction>
    <physiologicalReaction direction="left-to-right" evidence="1">
        <dbReference type="Rhea" id="RHEA:43437"/>
    </physiologicalReaction>
</comment>
<keyword evidence="11 12" id="KW-0350">Heme biosynthesis</keyword>
<evidence type="ECO:0000256" key="9">
    <source>
        <dbReference type="ARBA" id="ARBA00022827"/>
    </source>
</evidence>
<gene>
    <name evidence="14" type="primary">hemG</name>
    <name evidence="14" type="ORF">V1633_31095</name>
</gene>
<keyword evidence="9 12" id="KW-0274">FAD</keyword>
<sequence>MSERAVRIAVVGGGIAGLAAAVRLRDRLPADTRITVYEQSGALGGKLRTGSLAGSTVEFGAEAFLVRDPAGGDSAAVALARRVGLGDALVHPATGRAALAIGGELRPVPPGTLVGVPGDLAAVTTVARPETERDHDGGRPLLGPDEDVTVGDLVRRRLGAEVVDRLVDPMLGGVYAGRADELSLAATMPALARAARTEATLSGAVRAAQAATPRPPGAPVFATVAGGVSRLVAAAAEASGAEIRLNAAVRELIPVPGGWRLVIGPTRDPELAEVDAVVLALPARPAARLLAGVDVAVGALVGRLDYASVALVSLALPAPAADLLPADLSGFLVPPGEGTLIKAATFFTTKWAHLRRADGTVLVRASVGRYGEEHLLQRADDELVSTVHRELGTLVAGGAGDGARLPVPVASHVQRWGGALPQYTPGHLDRVAAARTALRDAYPTLALAGAGYDGVGIPICVRSGETAAEDIIKVWGASRA</sequence>
<protein>
    <recommendedName>
        <fullName evidence="7 12">Coproporphyrinogen III oxidase</fullName>
        <ecNumber evidence="6 12">1.3.3.15</ecNumber>
    </recommendedName>
</protein>
<dbReference type="Gene3D" id="1.10.3110.10">
    <property type="entry name" value="protoporphyrinogen ix oxidase, domain 3"/>
    <property type="match status" value="1"/>
</dbReference>
<evidence type="ECO:0000313" key="15">
    <source>
        <dbReference type="Proteomes" id="UP001332243"/>
    </source>
</evidence>
<dbReference type="Pfam" id="PF01593">
    <property type="entry name" value="Amino_oxidase"/>
    <property type="match status" value="1"/>
</dbReference>
<dbReference type="SUPFAM" id="SSF54373">
    <property type="entry name" value="FAD-linked reductases, C-terminal domain"/>
    <property type="match status" value="1"/>
</dbReference>
<evidence type="ECO:0000256" key="8">
    <source>
        <dbReference type="ARBA" id="ARBA00022630"/>
    </source>
</evidence>
<dbReference type="Gene3D" id="3.90.660.20">
    <property type="entry name" value="Protoporphyrinogen oxidase, mitochondrial, domain 2"/>
    <property type="match status" value="1"/>
</dbReference>
<comment type="cofactor">
    <cofactor evidence="2 12">
        <name>FAD</name>
        <dbReference type="ChEBI" id="CHEBI:57692"/>
    </cofactor>
</comment>
<evidence type="ECO:0000256" key="5">
    <source>
        <dbReference type="ARBA" id="ARBA00008310"/>
    </source>
</evidence>
<dbReference type="Gene3D" id="3.50.50.60">
    <property type="entry name" value="FAD/NAD(P)-binding domain"/>
    <property type="match status" value="1"/>
</dbReference>
<dbReference type="SUPFAM" id="SSF51905">
    <property type="entry name" value="FAD/NAD(P)-binding domain"/>
    <property type="match status" value="1"/>
</dbReference>
<evidence type="ECO:0000256" key="12">
    <source>
        <dbReference type="RuleBase" id="RU364052"/>
    </source>
</evidence>